<dbReference type="InterPro" id="IPR000801">
    <property type="entry name" value="Esterase-like"/>
</dbReference>
<dbReference type="Proteomes" id="UP000245880">
    <property type="component" value="Unassembled WGS sequence"/>
</dbReference>
<comment type="caution">
    <text evidence="1">The sequence shown here is derived from an EMBL/GenBank/DDBJ whole genome shotgun (WGS) entry which is preliminary data.</text>
</comment>
<dbReference type="EMBL" id="QGDT01000001">
    <property type="protein sequence ID" value="PWJ60638.1"/>
    <property type="molecule type" value="Genomic_DNA"/>
</dbReference>
<sequence>MERTVTSWFSPCLNKEMEVVMYGHYGFALLLIPTASSNFLEYEDQGLIRSIEKQIDEGKVKVYCINSINGESWLNPYMSPVEQGVRHQAYCDYVYQEVVPYIRTTTSPTNLIITAGAGFGALHAANLYFKFPDIFGGVIGLSGCYDLSHYTKGYFDDNVYFNSPKHYLSNLKVESHLNLYRSSRHIHLVSGSGAQEHPQYSKELSEVLQTKMVGHELDIWGKEFDHNWGAWQRMLGHYLNTRF</sequence>
<dbReference type="RefSeq" id="WP_109672952.1">
    <property type="nucleotide sequence ID" value="NZ_QGDT01000001.1"/>
</dbReference>
<name>A0A316ASZ2_9BACT</name>
<dbReference type="OrthoDB" id="9775130at2"/>
<dbReference type="AlphaFoldDB" id="A0A316ASZ2"/>
<accession>A0A316ASZ2</accession>
<dbReference type="SUPFAM" id="SSF53474">
    <property type="entry name" value="alpha/beta-Hydrolases"/>
    <property type="match status" value="1"/>
</dbReference>
<dbReference type="Pfam" id="PF00756">
    <property type="entry name" value="Esterase"/>
    <property type="match status" value="1"/>
</dbReference>
<gene>
    <name evidence="1" type="ORF">CLV98_101823</name>
</gene>
<dbReference type="InterPro" id="IPR029058">
    <property type="entry name" value="AB_hydrolase_fold"/>
</dbReference>
<protein>
    <submittedName>
        <fullName evidence="1">Esterase/lipase superfamily enzyme</fullName>
    </submittedName>
</protein>
<reference evidence="1 2" key="1">
    <citation type="submission" date="2018-03" db="EMBL/GenBank/DDBJ databases">
        <title>Genomic Encyclopedia of Archaeal and Bacterial Type Strains, Phase II (KMG-II): from individual species to whole genera.</title>
        <authorList>
            <person name="Goeker M."/>
        </authorList>
    </citation>
    <scope>NUCLEOTIDE SEQUENCE [LARGE SCALE GENOMIC DNA]</scope>
    <source>
        <strain evidence="1 2">DSM 100346</strain>
    </source>
</reference>
<dbReference type="Gene3D" id="3.40.50.1820">
    <property type="entry name" value="alpha/beta hydrolase"/>
    <property type="match status" value="1"/>
</dbReference>
<evidence type="ECO:0000313" key="1">
    <source>
        <dbReference type="EMBL" id="PWJ60638.1"/>
    </source>
</evidence>
<proteinExistence type="predicted"/>
<evidence type="ECO:0000313" key="2">
    <source>
        <dbReference type="Proteomes" id="UP000245880"/>
    </source>
</evidence>
<organism evidence="1 2">
    <name type="scientific">Dyadobacter jejuensis</name>
    <dbReference type="NCBI Taxonomy" id="1082580"/>
    <lineage>
        <taxon>Bacteria</taxon>
        <taxon>Pseudomonadati</taxon>
        <taxon>Bacteroidota</taxon>
        <taxon>Cytophagia</taxon>
        <taxon>Cytophagales</taxon>
        <taxon>Spirosomataceae</taxon>
        <taxon>Dyadobacter</taxon>
    </lineage>
</organism>
<keyword evidence="2" id="KW-1185">Reference proteome</keyword>